<feature type="domain" description="NodB homology" evidence="5">
    <location>
        <begin position="323"/>
        <end position="497"/>
    </location>
</feature>
<dbReference type="Gene3D" id="3.30.565.40">
    <property type="entry name" value="Fervidobacterium nodosum Rt17-B1 like"/>
    <property type="match status" value="1"/>
</dbReference>
<dbReference type="Pfam" id="PF11738">
    <property type="entry name" value="DUF3298"/>
    <property type="match status" value="1"/>
</dbReference>
<protein>
    <submittedName>
        <fullName evidence="6">Polysaccharide deacetylase family protein</fullName>
    </submittedName>
</protein>
<dbReference type="Proteomes" id="UP000698173">
    <property type="component" value="Unassembled WGS sequence"/>
</dbReference>
<feature type="compositionally biased region" description="Polar residues" evidence="3">
    <location>
        <begin position="297"/>
        <end position="307"/>
    </location>
</feature>
<feature type="region of interest" description="Disordered" evidence="3">
    <location>
        <begin position="277"/>
        <end position="329"/>
    </location>
</feature>
<evidence type="ECO:0000256" key="3">
    <source>
        <dbReference type="SAM" id="MobiDB-lite"/>
    </source>
</evidence>
<keyword evidence="2" id="KW-0378">Hydrolase</keyword>
<keyword evidence="1" id="KW-0479">Metal-binding</keyword>
<keyword evidence="4" id="KW-0472">Membrane</keyword>
<feature type="transmembrane region" description="Helical" evidence="4">
    <location>
        <begin position="12"/>
        <end position="32"/>
    </location>
</feature>
<evidence type="ECO:0000256" key="1">
    <source>
        <dbReference type="ARBA" id="ARBA00022723"/>
    </source>
</evidence>
<dbReference type="AlphaFoldDB" id="A0A921FXH1"/>
<evidence type="ECO:0000256" key="4">
    <source>
        <dbReference type="SAM" id="Phobius"/>
    </source>
</evidence>
<dbReference type="PANTHER" id="PTHR10587:SF133">
    <property type="entry name" value="CHITIN DEACETYLASE 1-RELATED"/>
    <property type="match status" value="1"/>
</dbReference>
<dbReference type="PROSITE" id="PS51677">
    <property type="entry name" value="NODB"/>
    <property type="match status" value="1"/>
</dbReference>
<gene>
    <name evidence="6" type="ORF">K8V56_06470</name>
</gene>
<evidence type="ECO:0000313" key="7">
    <source>
        <dbReference type="Proteomes" id="UP000698173"/>
    </source>
</evidence>
<keyword evidence="4" id="KW-0812">Transmembrane</keyword>
<dbReference type="GO" id="GO:0005975">
    <property type="term" value="P:carbohydrate metabolic process"/>
    <property type="evidence" value="ECO:0007669"/>
    <property type="project" value="InterPro"/>
</dbReference>
<evidence type="ECO:0000313" key="6">
    <source>
        <dbReference type="EMBL" id="HJF31410.1"/>
    </source>
</evidence>
<evidence type="ECO:0000256" key="2">
    <source>
        <dbReference type="ARBA" id="ARBA00022801"/>
    </source>
</evidence>
<feature type="compositionally biased region" description="Basic and acidic residues" evidence="3">
    <location>
        <begin position="277"/>
        <end position="287"/>
    </location>
</feature>
<dbReference type="PANTHER" id="PTHR10587">
    <property type="entry name" value="GLYCOSYL TRANSFERASE-RELATED"/>
    <property type="match status" value="1"/>
</dbReference>
<comment type="caution">
    <text evidence="6">The sequence shown here is derived from an EMBL/GenBank/DDBJ whole genome shotgun (WGS) entry which is preliminary data.</text>
</comment>
<dbReference type="InterPro" id="IPR002509">
    <property type="entry name" value="NODB_dom"/>
</dbReference>
<dbReference type="InterPro" id="IPR050248">
    <property type="entry name" value="Polysacc_deacetylase_ArnD"/>
</dbReference>
<dbReference type="EMBL" id="DYWT01000108">
    <property type="protein sequence ID" value="HJF31410.1"/>
    <property type="molecule type" value="Genomic_DNA"/>
</dbReference>
<reference evidence="6" key="1">
    <citation type="journal article" date="2021" name="PeerJ">
        <title>Extensive microbial diversity within the chicken gut microbiome revealed by metagenomics and culture.</title>
        <authorList>
            <person name="Gilroy R."/>
            <person name="Ravi A."/>
            <person name="Getino M."/>
            <person name="Pursley I."/>
            <person name="Horton D.L."/>
            <person name="Alikhan N.F."/>
            <person name="Baker D."/>
            <person name="Gharbi K."/>
            <person name="Hall N."/>
            <person name="Watson M."/>
            <person name="Adriaenssens E.M."/>
            <person name="Foster-Nyarko E."/>
            <person name="Jarju S."/>
            <person name="Secka A."/>
            <person name="Antonio M."/>
            <person name="Oren A."/>
            <person name="Chaudhuri R.R."/>
            <person name="La Ragione R."/>
            <person name="Hildebrand F."/>
            <person name="Pallen M.J."/>
        </authorList>
    </citation>
    <scope>NUCLEOTIDE SEQUENCE</scope>
    <source>
        <strain evidence="6">CHK171-7178</strain>
    </source>
</reference>
<sequence>MKKPHRKRRSSWIDFTFSIVIIALTVSAIYLVSLTTKNETASPPENKKAATSAGVVVDTIDSHYPGIKLITETSNDIYAPFAIQYPQSLHSTFNKAISSYIKDAKRDYLTTMEENKQGSGELKGELNISFETLPHNSGNYSFVLVNSSTTGDANGTTEIRSFHLNPESGESFTIADVFGRDPKQLEILSTLIREAIYEDPLLADYLFLEEVHTQTEPLWANFDNFAITDESLIFYFDENELAAGTVGPPVVAIPLSDINNLLSDKFQLVIEDTDENTITKDPVKEENTAIPPKKSDSSTNQDDSNGDTAEKEGTEEESSNAIKKVALTFDDGPDPKVTMQILETLNKYDAKATFFMLGSRVEYYPEIAKKVQEAGHELGNHTWNHPDLTKADVEKVRSEINKTNSIIEDVTGQKVTAFRPPYGAVNKTVRSQTSLPIILWDVDTLDWKHRDPNKLLTNVKSATKDGSTILMHDIHQSTADGLDAVLAYLQSEGYTFVKVSELNQ</sequence>
<evidence type="ECO:0000259" key="5">
    <source>
        <dbReference type="PROSITE" id="PS51677"/>
    </source>
</evidence>
<accession>A0A921FXH1</accession>
<dbReference type="InterPro" id="IPR011330">
    <property type="entry name" value="Glyco_hydro/deAcase_b/a-brl"/>
</dbReference>
<organism evidence="6 7">
    <name type="scientific">Sporosarcina psychrophila</name>
    <name type="common">Bacillus psychrophilus</name>
    <dbReference type="NCBI Taxonomy" id="1476"/>
    <lineage>
        <taxon>Bacteria</taxon>
        <taxon>Bacillati</taxon>
        <taxon>Bacillota</taxon>
        <taxon>Bacilli</taxon>
        <taxon>Bacillales</taxon>
        <taxon>Caryophanaceae</taxon>
        <taxon>Sporosarcina</taxon>
    </lineage>
</organism>
<dbReference type="GO" id="GO:0046872">
    <property type="term" value="F:metal ion binding"/>
    <property type="evidence" value="ECO:0007669"/>
    <property type="project" value="UniProtKB-KW"/>
</dbReference>
<keyword evidence="4" id="KW-1133">Transmembrane helix</keyword>
<name>A0A921FXH1_SPOPS</name>
<proteinExistence type="predicted"/>
<dbReference type="Gene3D" id="3.90.640.20">
    <property type="entry name" value="Heat-shock cognate protein, ATPase"/>
    <property type="match status" value="1"/>
</dbReference>
<reference evidence="6" key="2">
    <citation type="submission" date="2021-09" db="EMBL/GenBank/DDBJ databases">
        <authorList>
            <person name="Gilroy R."/>
        </authorList>
    </citation>
    <scope>NUCLEOTIDE SEQUENCE</scope>
    <source>
        <strain evidence="6">CHK171-7178</strain>
    </source>
</reference>
<dbReference type="InterPro" id="IPR037126">
    <property type="entry name" value="PdaC/RsiV-like_sf"/>
</dbReference>
<dbReference type="GO" id="GO:0016810">
    <property type="term" value="F:hydrolase activity, acting on carbon-nitrogen (but not peptide) bonds"/>
    <property type="evidence" value="ECO:0007669"/>
    <property type="project" value="InterPro"/>
</dbReference>
<dbReference type="GO" id="GO:0016020">
    <property type="term" value="C:membrane"/>
    <property type="evidence" value="ECO:0007669"/>
    <property type="project" value="TreeGrafter"/>
</dbReference>
<dbReference type="Gene3D" id="3.20.20.370">
    <property type="entry name" value="Glycoside hydrolase/deacetylase"/>
    <property type="match status" value="1"/>
</dbReference>
<dbReference type="InterPro" id="IPR021729">
    <property type="entry name" value="DUF3298"/>
</dbReference>
<dbReference type="SUPFAM" id="SSF88713">
    <property type="entry name" value="Glycoside hydrolase/deacetylase"/>
    <property type="match status" value="1"/>
</dbReference>
<dbReference type="Pfam" id="PF01522">
    <property type="entry name" value="Polysacc_deac_1"/>
    <property type="match status" value="1"/>
</dbReference>